<organism evidence="1 2">
    <name type="scientific">Aspergillus sergii</name>
    <dbReference type="NCBI Taxonomy" id="1034303"/>
    <lineage>
        <taxon>Eukaryota</taxon>
        <taxon>Fungi</taxon>
        <taxon>Dikarya</taxon>
        <taxon>Ascomycota</taxon>
        <taxon>Pezizomycotina</taxon>
        <taxon>Eurotiomycetes</taxon>
        <taxon>Eurotiomycetidae</taxon>
        <taxon>Eurotiales</taxon>
        <taxon>Aspergillaceae</taxon>
        <taxon>Aspergillus</taxon>
        <taxon>Aspergillus subgen. Circumdati</taxon>
    </lineage>
</organism>
<proteinExistence type="predicted"/>
<dbReference type="AlphaFoldDB" id="A0A5N6X6I2"/>
<evidence type="ECO:0000313" key="2">
    <source>
        <dbReference type="Proteomes" id="UP000325945"/>
    </source>
</evidence>
<name>A0A5N6X6I2_9EURO</name>
<evidence type="ECO:0000313" key="1">
    <source>
        <dbReference type="EMBL" id="KAE8328804.1"/>
    </source>
</evidence>
<reference evidence="2" key="1">
    <citation type="submission" date="2019-04" db="EMBL/GenBank/DDBJ databases">
        <title>Friends and foes A comparative genomics studyof 23 Aspergillus species from section Flavi.</title>
        <authorList>
            <consortium name="DOE Joint Genome Institute"/>
            <person name="Kjaerbolling I."/>
            <person name="Vesth T."/>
            <person name="Frisvad J.C."/>
            <person name="Nybo J.L."/>
            <person name="Theobald S."/>
            <person name="Kildgaard S."/>
            <person name="Isbrandt T."/>
            <person name="Kuo A."/>
            <person name="Sato A."/>
            <person name="Lyhne E.K."/>
            <person name="Kogle M.E."/>
            <person name="Wiebenga A."/>
            <person name="Kun R.S."/>
            <person name="Lubbers R.J."/>
            <person name="Makela M.R."/>
            <person name="Barry K."/>
            <person name="Chovatia M."/>
            <person name="Clum A."/>
            <person name="Daum C."/>
            <person name="Haridas S."/>
            <person name="He G."/>
            <person name="LaButti K."/>
            <person name="Lipzen A."/>
            <person name="Mondo S."/>
            <person name="Riley R."/>
            <person name="Salamov A."/>
            <person name="Simmons B.A."/>
            <person name="Magnuson J.K."/>
            <person name="Henrissat B."/>
            <person name="Mortensen U.H."/>
            <person name="Larsen T.O."/>
            <person name="Devries R.P."/>
            <person name="Grigoriev I.V."/>
            <person name="Machida M."/>
            <person name="Baker S.E."/>
            <person name="Andersen M.R."/>
        </authorList>
    </citation>
    <scope>NUCLEOTIDE SEQUENCE [LARGE SCALE GENOMIC DNA]</scope>
    <source>
        <strain evidence="2">CBS 130017</strain>
    </source>
</reference>
<keyword evidence="2" id="KW-1185">Reference proteome</keyword>
<protein>
    <submittedName>
        <fullName evidence="1">Uncharacterized protein</fullName>
    </submittedName>
</protein>
<dbReference type="Proteomes" id="UP000325945">
    <property type="component" value="Unassembled WGS sequence"/>
</dbReference>
<accession>A0A5N6X6I2</accession>
<gene>
    <name evidence="1" type="ORF">BDV39DRAFT_62980</name>
</gene>
<dbReference type="EMBL" id="ML741783">
    <property type="protein sequence ID" value="KAE8328804.1"/>
    <property type="molecule type" value="Genomic_DNA"/>
</dbReference>
<sequence>MLGSSFFYPSLASRRRVDPRAANQFRPNCSYLGVFPCLFLLYFGDSSSSIPCTRMLNISVRSVPFPLRLDFISFPHLLRLSLVLLARSCHVSAFHLFFSTGPFIIDVLSDSSTLLF</sequence>